<organism evidence="2 3">
    <name type="scientific">Trichinella spiralis</name>
    <name type="common">Trichina worm</name>
    <dbReference type="NCBI Taxonomy" id="6334"/>
    <lineage>
        <taxon>Eukaryota</taxon>
        <taxon>Metazoa</taxon>
        <taxon>Ecdysozoa</taxon>
        <taxon>Nematoda</taxon>
        <taxon>Enoplea</taxon>
        <taxon>Dorylaimia</taxon>
        <taxon>Trichinellida</taxon>
        <taxon>Trichinellidae</taxon>
        <taxon>Trichinella</taxon>
    </lineage>
</organism>
<dbReference type="Proteomes" id="UP000054776">
    <property type="component" value="Unassembled WGS sequence"/>
</dbReference>
<feature type="compositionally biased region" description="Polar residues" evidence="1">
    <location>
        <begin position="101"/>
        <end position="123"/>
    </location>
</feature>
<accession>A0A0V1BEN6</accession>
<name>A0A0V1BEN6_TRISP</name>
<sequence length="123" mass="14449">MTTFFIACQLLVRFWKKLCHAKEKELARAVIKLIKVSRKVERVFIFFTCHTQNLNIKYNIFTKMRPSHGRRSKVLRFSLLLRQPPNMSVTSRREEALSSVPPGQQMSKHSICGNEQQQKTKSR</sequence>
<dbReference type="OrthoDB" id="5936986at2759"/>
<protein>
    <submittedName>
        <fullName evidence="2">Uncharacterized protein</fullName>
    </submittedName>
</protein>
<feature type="region of interest" description="Disordered" evidence="1">
    <location>
        <begin position="86"/>
        <end position="123"/>
    </location>
</feature>
<keyword evidence="3" id="KW-1185">Reference proteome</keyword>
<evidence type="ECO:0000313" key="3">
    <source>
        <dbReference type="Proteomes" id="UP000054776"/>
    </source>
</evidence>
<dbReference type="InParanoid" id="A0A0V1BEN6"/>
<evidence type="ECO:0000256" key="1">
    <source>
        <dbReference type="SAM" id="MobiDB-lite"/>
    </source>
</evidence>
<evidence type="ECO:0000313" key="2">
    <source>
        <dbReference type="EMBL" id="KRY35579.1"/>
    </source>
</evidence>
<dbReference type="EMBL" id="JYDH01000052">
    <property type="protein sequence ID" value="KRY35579.1"/>
    <property type="molecule type" value="Genomic_DNA"/>
</dbReference>
<comment type="caution">
    <text evidence="2">The sequence shown here is derived from an EMBL/GenBank/DDBJ whole genome shotgun (WGS) entry which is preliminary data.</text>
</comment>
<proteinExistence type="predicted"/>
<dbReference type="AlphaFoldDB" id="A0A0V1BEN6"/>
<gene>
    <name evidence="2" type="ORF">T01_8687</name>
</gene>
<reference evidence="2 3" key="1">
    <citation type="submission" date="2015-01" db="EMBL/GenBank/DDBJ databases">
        <title>Evolution of Trichinella species and genotypes.</title>
        <authorList>
            <person name="Korhonen P.K."/>
            <person name="Edoardo P."/>
            <person name="Giuseppe L.R."/>
            <person name="Gasser R.B."/>
        </authorList>
    </citation>
    <scope>NUCLEOTIDE SEQUENCE [LARGE SCALE GENOMIC DNA]</scope>
    <source>
        <strain evidence="2">ISS3</strain>
    </source>
</reference>